<dbReference type="Proteomes" id="UP001196413">
    <property type="component" value="Unassembled WGS sequence"/>
</dbReference>
<reference evidence="1" key="1">
    <citation type="submission" date="2021-06" db="EMBL/GenBank/DDBJ databases">
        <title>Parelaphostrongylus tenuis whole genome reference sequence.</title>
        <authorList>
            <person name="Garwood T.J."/>
            <person name="Larsen P.A."/>
            <person name="Fountain-Jones N.M."/>
            <person name="Garbe J.R."/>
            <person name="Macchietto M.G."/>
            <person name="Kania S.A."/>
            <person name="Gerhold R.W."/>
            <person name="Richards J.E."/>
            <person name="Wolf T.M."/>
        </authorList>
    </citation>
    <scope>NUCLEOTIDE SEQUENCE</scope>
    <source>
        <strain evidence="1">MNPRO001-30</strain>
        <tissue evidence="1">Meninges</tissue>
    </source>
</reference>
<dbReference type="AlphaFoldDB" id="A0AAD5QPW7"/>
<dbReference type="EMBL" id="JAHQIW010003099">
    <property type="protein sequence ID" value="KAJ1357324.1"/>
    <property type="molecule type" value="Genomic_DNA"/>
</dbReference>
<gene>
    <name evidence="1" type="ORF">KIN20_015454</name>
</gene>
<evidence type="ECO:0000313" key="1">
    <source>
        <dbReference type="EMBL" id="KAJ1357324.1"/>
    </source>
</evidence>
<comment type="caution">
    <text evidence="1">The sequence shown here is derived from an EMBL/GenBank/DDBJ whole genome shotgun (WGS) entry which is preliminary data.</text>
</comment>
<sequence>MMVFHAELQVNKSLKLKVPYHSMYEEIFKDTDIKEQYVLKYLTYVLGNGVVSRFIAVTEQVVATIERIAECGYDDRHSEQITEGLCSLDGMTYAPALLSLNQIKQGCQLIIRIENQSEIAQMSPALRA</sequence>
<name>A0AAD5QPW7_PARTN</name>
<accession>A0AAD5QPW7</accession>
<organism evidence="1 2">
    <name type="scientific">Parelaphostrongylus tenuis</name>
    <name type="common">Meningeal worm</name>
    <dbReference type="NCBI Taxonomy" id="148309"/>
    <lineage>
        <taxon>Eukaryota</taxon>
        <taxon>Metazoa</taxon>
        <taxon>Ecdysozoa</taxon>
        <taxon>Nematoda</taxon>
        <taxon>Chromadorea</taxon>
        <taxon>Rhabditida</taxon>
        <taxon>Rhabditina</taxon>
        <taxon>Rhabditomorpha</taxon>
        <taxon>Strongyloidea</taxon>
        <taxon>Metastrongylidae</taxon>
        <taxon>Parelaphostrongylus</taxon>
    </lineage>
</organism>
<keyword evidence="2" id="KW-1185">Reference proteome</keyword>
<protein>
    <submittedName>
        <fullName evidence="1">Uncharacterized protein</fullName>
    </submittedName>
</protein>
<evidence type="ECO:0000313" key="2">
    <source>
        <dbReference type="Proteomes" id="UP001196413"/>
    </source>
</evidence>
<proteinExistence type="predicted"/>